<dbReference type="EMBL" id="FOSP01000058">
    <property type="protein sequence ID" value="SFL30886.1"/>
    <property type="molecule type" value="Genomic_DNA"/>
</dbReference>
<name>A0A1I4GP35_9PROT</name>
<reference evidence="2" key="1">
    <citation type="submission" date="2016-10" db="EMBL/GenBank/DDBJ databases">
        <authorList>
            <person name="Varghese N."/>
            <person name="Submissions S."/>
        </authorList>
    </citation>
    <scope>NUCLEOTIDE SEQUENCE [LARGE SCALE GENOMIC DNA]</scope>
    <source>
        <strain evidence="2">Nm69</strain>
    </source>
</reference>
<dbReference type="Proteomes" id="UP000199533">
    <property type="component" value="Unassembled WGS sequence"/>
</dbReference>
<protein>
    <submittedName>
        <fullName evidence="1">Uncharacterized protein</fullName>
    </submittedName>
</protein>
<sequence length="57" mass="6911">MLNMYINITKYQWFELINVDQTSKYDYKKSEPLKEKIIGFDNILAMLLFNIFNELSK</sequence>
<evidence type="ECO:0000313" key="2">
    <source>
        <dbReference type="Proteomes" id="UP000199533"/>
    </source>
</evidence>
<keyword evidence="2" id="KW-1185">Reference proteome</keyword>
<proteinExistence type="predicted"/>
<accession>A0A1I4GP35</accession>
<organism evidence="1 2">
    <name type="scientific">Nitrosomonas aestuarii</name>
    <dbReference type="NCBI Taxonomy" id="52441"/>
    <lineage>
        <taxon>Bacteria</taxon>
        <taxon>Pseudomonadati</taxon>
        <taxon>Pseudomonadota</taxon>
        <taxon>Betaproteobacteria</taxon>
        <taxon>Nitrosomonadales</taxon>
        <taxon>Nitrosomonadaceae</taxon>
        <taxon>Nitrosomonas</taxon>
    </lineage>
</organism>
<gene>
    <name evidence="1" type="ORF">SAMN05216302_10586</name>
</gene>
<dbReference type="AlphaFoldDB" id="A0A1I4GP35"/>
<evidence type="ECO:0000313" key="1">
    <source>
        <dbReference type="EMBL" id="SFL30886.1"/>
    </source>
</evidence>